<comment type="caution">
    <text evidence="1">The sequence shown here is derived from an EMBL/GenBank/DDBJ whole genome shotgun (WGS) entry which is preliminary data.</text>
</comment>
<keyword evidence="2" id="KW-1185">Reference proteome</keyword>
<dbReference type="InterPro" id="IPR014347">
    <property type="entry name" value="Tautomerase/MIF_sf"/>
</dbReference>
<dbReference type="EMBL" id="BMZG01000013">
    <property type="protein sequence ID" value="GHA78982.1"/>
    <property type="molecule type" value="Genomic_DNA"/>
</dbReference>
<dbReference type="InterPro" id="IPR004220">
    <property type="entry name" value="5-COMe_2-OHmuconate_Isoase"/>
</dbReference>
<dbReference type="RefSeq" id="WP_189493836.1">
    <property type="nucleotide sequence ID" value="NZ_BMZG01000013.1"/>
</dbReference>
<protein>
    <recommendedName>
        <fullName evidence="3">5-carboxymethyl-2-hydroxymuconate isomerase</fullName>
    </recommendedName>
</protein>
<evidence type="ECO:0008006" key="3">
    <source>
        <dbReference type="Google" id="ProtNLM"/>
    </source>
</evidence>
<evidence type="ECO:0000313" key="1">
    <source>
        <dbReference type="EMBL" id="GHA78982.1"/>
    </source>
</evidence>
<dbReference type="Gene3D" id="3.30.429.10">
    <property type="entry name" value="Macrophage Migration Inhibitory Factor"/>
    <property type="match status" value="1"/>
</dbReference>
<dbReference type="Proteomes" id="UP000614287">
    <property type="component" value="Unassembled WGS sequence"/>
</dbReference>
<reference evidence="1" key="2">
    <citation type="submission" date="2020-09" db="EMBL/GenBank/DDBJ databases">
        <authorList>
            <person name="Sun Q."/>
            <person name="Kim S."/>
        </authorList>
    </citation>
    <scope>NUCLEOTIDE SEQUENCE</scope>
    <source>
        <strain evidence="1">KCTC 32501</strain>
    </source>
</reference>
<name>A0A8J3G0S7_9BURK</name>
<dbReference type="AlphaFoldDB" id="A0A8J3G0S7"/>
<reference evidence="1" key="1">
    <citation type="journal article" date="2014" name="Int. J. Syst. Evol. Microbiol.">
        <title>Complete genome sequence of Corynebacterium casei LMG S-19264T (=DSM 44701T), isolated from a smear-ripened cheese.</title>
        <authorList>
            <consortium name="US DOE Joint Genome Institute (JGI-PGF)"/>
            <person name="Walter F."/>
            <person name="Albersmeier A."/>
            <person name="Kalinowski J."/>
            <person name="Ruckert C."/>
        </authorList>
    </citation>
    <scope>NUCLEOTIDE SEQUENCE</scope>
    <source>
        <strain evidence="1">KCTC 32501</strain>
    </source>
</reference>
<accession>A0A8J3G0S7</accession>
<sequence>MPTLTLEYTPNLSFDKQHVLTELNRTLIDSKQFSEADIKSRAICMTDFMIGISTEPRAFVIIKLGLLSGRSIETRDAIADALLSRTQALIPAPNGVHTQYCIDLVEHERERYRKAVVSHPH</sequence>
<proteinExistence type="predicted"/>
<evidence type="ECO:0000313" key="2">
    <source>
        <dbReference type="Proteomes" id="UP000614287"/>
    </source>
</evidence>
<dbReference type="GO" id="GO:0008704">
    <property type="term" value="F:5-carboxymethyl-2-hydroxymuconate delta-isomerase activity"/>
    <property type="evidence" value="ECO:0007669"/>
    <property type="project" value="InterPro"/>
</dbReference>
<gene>
    <name evidence="1" type="ORF">GCM10009007_20110</name>
</gene>
<organism evidence="1 2">
    <name type="scientific">Formosimonas limnophila</name>
    <dbReference type="NCBI Taxonomy" id="1384487"/>
    <lineage>
        <taxon>Bacteria</taxon>
        <taxon>Pseudomonadati</taxon>
        <taxon>Pseudomonadota</taxon>
        <taxon>Betaproteobacteria</taxon>
        <taxon>Burkholderiales</taxon>
        <taxon>Burkholderiaceae</taxon>
        <taxon>Formosimonas</taxon>
    </lineage>
</organism>
<dbReference type="PANTHER" id="PTHR37950">
    <property type="entry name" value="4-HYDROXYPHENYLACETATE CATABOLISM PROTEIN"/>
    <property type="match status" value="1"/>
</dbReference>
<dbReference type="PANTHER" id="PTHR37950:SF1">
    <property type="entry name" value="4-HYDROXYPHENYLACETATE CATABOLISM PROTEIN"/>
    <property type="match status" value="1"/>
</dbReference>
<dbReference type="SUPFAM" id="SSF55331">
    <property type="entry name" value="Tautomerase/MIF"/>
    <property type="match status" value="1"/>
</dbReference>
<dbReference type="Pfam" id="PF02962">
    <property type="entry name" value="CHMI"/>
    <property type="match status" value="1"/>
</dbReference>